<gene>
    <name evidence="5" type="ORF">N4G62_04670</name>
</gene>
<dbReference type="SUPFAM" id="SSF46785">
    <property type="entry name" value="Winged helix' DNA-binding domain"/>
    <property type="match status" value="1"/>
</dbReference>
<evidence type="ECO:0000256" key="3">
    <source>
        <dbReference type="ARBA" id="ARBA00023163"/>
    </source>
</evidence>
<dbReference type="InterPro" id="IPR012318">
    <property type="entry name" value="HTH_CRP"/>
</dbReference>
<dbReference type="InterPro" id="IPR018490">
    <property type="entry name" value="cNMP-bd_dom_sf"/>
</dbReference>
<reference evidence="6" key="1">
    <citation type="submission" date="2023-07" db="EMBL/GenBank/DDBJ databases">
        <title>Whole genome sequence analysis of rice epiphytic Sphingomonas sanguinis OsEp_Plm_15B2.</title>
        <authorList>
            <person name="Sahu K.P."/>
            <person name="Asharani P."/>
            <person name="Reddy B."/>
            <person name="Kumar A."/>
        </authorList>
    </citation>
    <scope>NUCLEOTIDE SEQUENCE [LARGE SCALE GENOMIC DNA]</scope>
    <source>
        <strain evidence="6">OsEp_Plm_15B2</strain>
    </source>
</reference>
<dbReference type="Pfam" id="PF00027">
    <property type="entry name" value="cNMP_binding"/>
    <property type="match status" value="1"/>
</dbReference>
<comment type="caution">
    <text evidence="5">The sequence shown here is derived from an EMBL/GenBank/DDBJ whole genome shotgun (WGS) entry which is preliminary data.</text>
</comment>
<dbReference type="SUPFAM" id="SSF51206">
    <property type="entry name" value="cAMP-binding domain-like"/>
    <property type="match status" value="1"/>
</dbReference>
<organism evidence="5 6">
    <name type="scientific">Sphingomonas sanguinis</name>
    <dbReference type="NCBI Taxonomy" id="33051"/>
    <lineage>
        <taxon>Bacteria</taxon>
        <taxon>Pseudomonadati</taxon>
        <taxon>Pseudomonadota</taxon>
        <taxon>Alphaproteobacteria</taxon>
        <taxon>Sphingomonadales</taxon>
        <taxon>Sphingomonadaceae</taxon>
        <taxon>Sphingomonas</taxon>
    </lineage>
</organism>
<accession>A0ABU5LNM9</accession>
<dbReference type="PROSITE" id="PS51063">
    <property type="entry name" value="HTH_CRP_2"/>
    <property type="match status" value="1"/>
</dbReference>
<sequence length="261" mass="28508">MACTALIHKMDAISDLRADDVVRLRQLCLNVTRTTRFCDIISQGDRPLAVHLIIDGWAARYTILPDGQRQITAFLMPGDFCDLHIPILREMDHGIMALTKCAYACVDLDSLQDLTTDNPGLAVALSRLTLIDEAILRQWIVNVGRRDAGQAIAHLFCELKARADMAGISHGPSMPLPLTQEVLADATGITPVHANRTIQALRHQGMIRLESGRLTILDRDRLQQLGGFDASYLHLKAAPIKAAMGRAGITASDASRVASQS</sequence>
<dbReference type="InterPro" id="IPR036388">
    <property type="entry name" value="WH-like_DNA-bd_sf"/>
</dbReference>
<dbReference type="EMBL" id="JAOBTW010000004">
    <property type="protein sequence ID" value="MDZ7281320.1"/>
    <property type="molecule type" value="Genomic_DNA"/>
</dbReference>
<keyword evidence="2" id="KW-0238">DNA-binding</keyword>
<dbReference type="Gene3D" id="2.60.120.10">
    <property type="entry name" value="Jelly Rolls"/>
    <property type="match status" value="1"/>
</dbReference>
<dbReference type="Pfam" id="PF13545">
    <property type="entry name" value="HTH_Crp_2"/>
    <property type="match status" value="1"/>
</dbReference>
<name>A0ABU5LNM9_9SPHN</name>
<evidence type="ECO:0000259" key="4">
    <source>
        <dbReference type="PROSITE" id="PS51063"/>
    </source>
</evidence>
<evidence type="ECO:0000256" key="2">
    <source>
        <dbReference type="ARBA" id="ARBA00023125"/>
    </source>
</evidence>
<dbReference type="InterPro" id="IPR000595">
    <property type="entry name" value="cNMP-bd_dom"/>
</dbReference>
<dbReference type="SMART" id="SM00419">
    <property type="entry name" value="HTH_CRP"/>
    <property type="match status" value="1"/>
</dbReference>
<feature type="domain" description="HTH crp-type" evidence="4">
    <location>
        <begin position="146"/>
        <end position="220"/>
    </location>
</feature>
<evidence type="ECO:0000313" key="5">
    <source>
        <dbReference type="EMBL" id="MDZ7281320.1"/>
    </source>
</evidence>
<dbReference type="RefSeq" id="WP_322538736.1">
    <property type="nucleotide sequence ID" value="NZ_JAOBTW010000004.1"/>
</dbReference>
<keyword evidence="6" id="KW-1185">Reference proteome</keyword>
<evidence type="ECO:0000256" key="1">
    <source>
        <dbReference type="ARBA" id="ARBA00023015"/>
    </source>
</evidence>
<protein>
    <submittedName>
        <fullName evidence="5">Crp/Fnr family transcriptional regulator</fullName>
    </submittedName>
</protein>
<keyword evidence="1" id="KW-0805">Transcription regulation</keyword>
<dbReference type="Proteomes" id="UP001292182">
    <property type="component" value="Unassembled WGS sequence"/>
</dbReference>
<dbReference type="InterPro" id="IPR014710">
    <property type="entry name" value="RmlC-like_jellyroll"/>
</dbReference>
<keyword evidence="3" id="KW-0804">Transcription</keyword>
<evidence type="ECO:0000313" key="6">
    <source>
        <dbReference type="Proteomes" id="UP001292182"/>
    </source>
</evidence>
<proteinExistence type="predicted"/>
<dbReference type="InterPro" id="IPR036390">
    <property type="entry name" value="WH_DNA-bd_sf"/>
</dbReference>
<dbReference type="CDD" id="cd00038">
    <property type="entry name" value="CAP_ED"/>
    <property type="match status" value="1"/>
</dbReference>
<dbReference type="Gene3D" id="1.10.10.10">
    <property type="entry name" value="Winged helix-like DNA-binding domain superfamily/Winged helix DNA-binding domain"/>
    <property type="match status" value="1"/>
</dbReference>